<feature type="compositionally biased region" description="Basic residues" evidence="2">
    <location>
        <begin position="1"/>
        <end position="10"/>
    </location>
</feature>
<dbReference type="Proteomes" id="UP000824540">
    <property type="component" value="Unassembled WGS sequence"/>
</dbReference>
<feature type="region of interest" description="Disordered" evidence="2">
    <location>
        <begin position="118"/>
        <end position="206"/>
    </location>
</feature>
<dbReference type="InterPro" id="IPR036412">
    <property type="entry name" value="HAD-like_sf"/>
</dbReference>
<gene>
    <name evidence="4" type="ORF">JZ751_013808</name>
</gene>
<dbReference type="AlphaFoldDB" id="A0A8T2P1X7"/>
<protein>
    <recommendedName>
        <fullName evidence="3">FCP1 homology domain-containing protein</fullName>
    </recommendedName>
</protein>
<evidence type="ECO:0000259" key="3">
    <source>
        <dbReference type="PROSITE" id="PS50969"/>
    </source>
</evidence>
<dbReference type="PANTHER" id="PTHR12210">
    <property type="entry name" value="DULLARD PROTEIN PHOSPHATASE"/>
    <property type="match status" value="1"/>
</dbReference>
<reference evidence="4" key="1">
    <citation type="thesis" date="2021" institute="BYU ScholarsArchive" country="Provo, UT, USA">
        <title>Applications of and Algorithms for Genome Assembly and Genomic Analyses with an Emphasis on Marine Teleosts.</title>
        <authorList>
            <person name="Pickett B.D."/>
        </authorList>
    </citation>
    <scope>NUCLEOTIDE SEQUENCE</scope>
    <source>
        <strain evidence="4">HI-2016</strain>
    </source>
</reference>
<dbReference type="OrthoDB" id="277011at2759"/>
<accession>A0A8T2P1X7</accession>
<sequence length="504" mass="57482">MILRSRRTRRPSMEASTPKTTRRSLRSRSAIRTRAAWREEAVIECSAQFSEEESVPVVAKRPKIQPRPRRRKDSGDADFITPVRGRQPRVHFREDCDTSSPNPAVRNVYSPVLPFLTPTKADAKSPRRKLGSRPRVPDYDSIGSADSTVTPRATRRSLRPHSAVRTRAASREEAVTECASLSAKKNSSPKNVRASRERTRARCKSVSSVDSRDVDFKTPVRSRQSKVHFQEGRDALSPNPTVRNIYSPIVRFLTPVKAGLKSPGCKMMSPELCLFGFDSLGPLQDEETNDEPFNPYTFIKNIPSQSQQSKPCVRDIPIKTRSTPEATLVLDLDETLVFSTLSVIDKADCTFDASFQGDTYKVYMVLRPHVCEFLQRMSKVFEMFVYTTAKREYADKILDVLDPQKKLFRHRLYQEDCFCILGHYVKDLGLLQRDLAKTAVLDKAPHSFPYHVMNMVPVQSWVGDKADSELLKLIPYLEKLSEAEDFRHVLKRRADHLHRLLSED</sequence>
<feature type="compositionally biased region" description="Basic residues" evidence="2">
    <location>
        <begin position="153"/>
        <end position="164"/>
    </location>
</feature>
<dbReference type="InterPro" id="IPR050365">
    <property type="entry name" value="TIM50"/>
</dbReference>
<dbReference type="Gene3D" id="3.40.50.1000">
    <property type="entry name" value="HAD superfamily/HAD-like"/>
    <property type="match status" value="1"/>
</dbReference>
<dbReference type="CDD" id="cd07521">
    <property type="entry name" value="HAD_FCP1-like"/>
    <property type="match status" value="1"/>
</dbReference>
<dbReference type="Pfam" id="PF03031">
    <property type="entry name" value="NIF"/>
    <property type="match status" value="1"/>
</dbReference>
<comment type="caution">
    <text evidence="4">The sequence shown here is derived from an EMBL/GenBank/DDBJ whole genome shotgun (WGS) entry which is preliminary data.</text>
</comment>
<feature type="compositionally biased region" description="Basic residues" evidence="2">
    <location>
        <begin position="20"/>
        <end position="29"/>
    </location>
</feature>
<evidence type="ECO:0000313" key="5">
    <source>
        <dbReference type="Proteomes" id="UP000824540"/>
    </source>
</evidence>
<dbReference type="NCBIfam" id="TIGR02251">
    <property type="entry name" value="HIF-SF_euk"/>
    <property type="match status" value="1"/>
</dbReference>
<keyword evidence="5" id="KW-1185">Reference proteome</keyword>
<dbReference type="EMBL" id="JAFBMS010000023">
    <property type="protein sequence ID" value="KAG9343638.1"/>
    <property type="molecule type" value="Genomic_DNA"/>
</dbReference>
<dbReference type="SUPFAM" id="SSF56784">
    <property type="entry name" value="HAD-like"/>
    <property type="match status" value="1"/>
</dbReference>
<feature type="compositionally biased region" description="Basic residues" evidence="2">
    <location>
        <begin position="60"/>
        <end position="72"/>
    </location>
</feature>
<dbReference type="SMART" id="SM00577">
    <property type="entry name" value="CPDc"/>
    <property type="match status" value="1"/>
</dbReference>
<dbReference type="GO" id="GO:0004721">
    <property type="term" value="F:phosphoprotein phosphatase activity"/>
    <property type="evidence" value="ECO:0007669"/>
    <property type="project" value="UniProtKB-KW"/>
</dbReference>
<organism evidence="4 5">
    <name type="scientific">Albula glossodonta</name>
    <name type="common">roundjaw bonefish</name>
    <dbReference type="NCBI Taxonomy" id="121402"/>
    <lineage>
        <taxon>Eukaryota</taxon>
        <taxon>Metazoa</taxon>
        <taxon>Chordata</taxon>
        <taxon>Craniata</taxon>
        <taxon>Vertebrata</taxon>
        <taxon>Euteleostomi</taxon>
        <taxon>Actinopterygii</taxon>
        <taxon>Neopterygii</taxon>
        <taxon>Teleostei</taxon>
        <taxon>Albuliformes</taxon>
        <taxon>Albulidae</taxon>
        <taxon>Albula</taxon>
    </lineage>
</organism>
<proteinExistence type="predicted"/>
<keyword evidence="1" id="KW-0904">Protein phosphatase</keyword>
<keyword evidence="1" id="KW-0378">Hydrolase</keyword>
<dbReference type="FunFam" id="3.40.50.1000:FF:000093">
    <property type="entry name" value="NLI interacting factor-like phosphatase family protein"/>
    <property type="match status" value="1"/>
</dbReference>
<evidence type="ECO:0000256" key="2">
    <source>
        <dbReference type="SAM" id="MobiDB-lite"/>
    </source>
</evidence>
<feature type="region of interest" description="Disordered" evidence="2">
    <location>
        <begin position="1"/>
        <end position="29"/>
    </location>
</feature>
<dbReference type="InterPro" id="IPR023214">
    <property type="entry name" value="HAD_sf"/>
</dbReference>
<dbReference type="InterPro" id="IPR004274">
    <property type="entry name" value="FCP1_dom"/>
</dbReference>
<name>A0A8T2P1X7_9TELE</name>
<evidence type="ECO:0000313" key="4">
    <source>
        <dbReference type="EMBL" id="KAG9343638.1"/>
    </source>
</evidence>
<dbReference type="PROSITE" id="PS50969">
    <property type="entry name" value="FCP1"/>
    <property type="match status" value="1"/>
</dbReference>
<feature type="domain" description="FCP1 homology" evidence="3">
    <location>
        <begin position="321"/>
        <end position="480"/>
    </location>
</feature>
<evidence type="ECO:0000256" key="1">
    <source>
        <dbReference type="ARBA" id="ARBA00022912"/>
    </source>
</evidence>
<dbReference type="InterPro" id="IPR011948">
    <property type="entry name" value="Dullard_phosphatase"/>
</dbReference>
<feature type="region of interest" description="Disordered" evidence="2">
    <location>
        <begin position="52"/>
        <end position="105"/>
    </location>
</feature>